<feature type="domain" description="Citrate lyase ligase C-terminal" evidence="3">
    <location>
        <begin position="407"/>
        <end position="588"/>
    </location>
</feature>
<evidence type="ECO:0000256" key="2">
    <source>
        <dbReference type="ARBA" id="ARBA00022840"/>
    </source>
</evidence>
<protein>
    <recommendedName>
        <fullName evidence="3">Citrate lyase ligase C-terminal domain-containing protein</fullName>
    </recommendedName>
</protein>
<dbReference type="InterPro" id="IPR014729">
    <property type="entry name" value="Rossmann-like_a/b/a_fold"/>
</dbReference>
<proteinExistence type="predicted"/>
<gene>
    <name evidence="4" type="ORF">DWX93_14870</name>
</gene>
<evidence type="ECO:0000313" key="5">
    <source>
        <dbReference type="Proteomes" id="UP000266172"/>
    </source>
</evidence>
<keyword evidence="1" id="KW-0547">Nucleotide-binding</keyword>
<evidence type="ECO:0000313" key="4">
    <source>
        <dbReference type="EMBL" id="RGS37165.1"/>
    </source>
</evidence>
<dbReference type="SUPFAM" id="SSF52374">
    <property type="entry name" value="Nucleotidylyl transferase"/>
    <property type="match status" value="1"/>
</dbReference>
<dbReference type="Pfam" id="PF08218">
    <property type="entry name" value="Citrate_ly_lig"/>
    <property type="match status" value="1"/>
</dbReference>
<comment type="caution">
    <text evidence="4">The sequence shown here is derived from an EMBL/GenBank/DDBJ whole genome shotgun (WGS) entry which is preliminary data.</text>
</comment>
<name>A0A395V8K7_9FIRM</name>
<dbReference type="AlphaFoldDB" id="A0A395V8K7"/>
<organism evidence="4 5">
    <name type="scientific">Roseburia hominis</name>
    <dbReference type="NCBI Taxonomy" id="301301"/>
    <lineage>
        <taxon>Bacteria</taxon>
        <taxon>Bacillati</taxon>
        <taxon>Bacillota</taxon>
        <taxon>Clostridia</taxon>
        <taxon>Lachnospirales</taxon>
        <taxon>Lachnospiraceae</taxon>
        <taxon>Roseburia</taxon>
    </lineage>
</organism>
<dbReference type="SMART" id="SM00764">
    <property type="entry name" value="Citrate_ly_lig"/>
    <property type="match status" value="1"/>
</dbReference>
<dbReference type="EMBL" id="QRVL01000018">
    <property type="protein sequence ID" value="RGS37165.1"/>
    <property type="molecule type" value="Genomic_DNA"/>
</dbReference>
<dbReference type="GO" id="GO:0008771">
    <property type="term" value="F:[citrate (pro-3S)-lyase] ligase activity"/>
    <property type="evidence" value="ECO:0007669"/>
    <property type="project" value="InterPro"/>
</dbReference>
<reference evidence="4 5" key="1">
    <citation type="submission" date="2018-08" db="EMBL/GenBank/DDBJ databases">
        <title>A genome reference for cultivated species of the human gut microbiota.</title>
        <authorList>
            <person name="Zou Y."/>
            <person name="Xue W."/>
            <person name="Luo G."/>
        </authorList>
    </citation>
    <scope>NUCLEOTIDE SEQUENCE [LARGE SCALE GENOMIC DNA]</scope>
    <source>
        <strain evidence="4 5">AF22-12AC</strain>
    </source>
</reference>
<evidence type="ECO:0000256" key="1">
    <source>
        <dbReference type="ARBA" id="ARBA00022741"/>
    </source>
</evidence>
<dbReference type="Gene3D" id="3.40.50.620">
    <property type="entry name" value="HUPs"/>
    <property type="match status" value="1"/>
</dbReference>
<dbReference type="GO" id="GO:0005524">
    <property type="term" value="F:ATP binding"/>
    <property type="evidence" value="ECO:0007669"/>
    <property type="project" value="UniProtKB-KW"/>
</dbReference>
<sequence>MSILDEYGQILYFAFWDESYEYESIELVLRKLETNRGEQEFFVNDIYPNVKKVRIENLNEYAFRFYKILKQRKFPVEVCGEKWKVFFPDIYAEQTDMIPDNNVLKIYADGVAATGMSTAIDIRKQWDCVIAMGLMMHNYITEKYREYFESIGVKCLTAYFPLEAPNSTADEVYRHQARVRPAKTGWGGGIGLSIKQMEQVYGGKIDEKKWNELVAEREKDSRYVHGIEEKICYGTAKNRIYLIGPCIVGGVTVPSLDESLGACINEKIRQISDEYVVEGRYCEHFRSVEYENTLKSLSITENDIVILIDQWYGLHKKQTKDIIVEDILEKRKCDWFYDCPIHTNYIGNQEISKVICKEYLAPIMAKQKDNPQYLQIGKPFLSNEAEKTIDTYIEQVRSARAEDSMKIGSIVMNCNPMTNGHLYLINTVRSKVDLLYIFVVEEDKSFFAFSDRLSMVKKETEYMENVEVVPSGKFVLSYITMPLYFEKEEKKLAVLDAMADLKIFGSYIAPKLGISVRFVGEEPMDFVTRQYNNRMKDILPQYGIEVVEVPRFQQEGRVVSASLVRKNLKEGKMDTVKKLVPSSVYSYLYKKIVSGM</sequence>
<dbReference type="InterPro" id="IPR005216">
    <property type="entry name" value="Citrate_lyase_ligase"/>
</dbReference>
<dbReference type="InterPro" id="IPR013166">
    <property type="entry name" value="Citrate_lyase_ligase_C"/>
</dbReference>
<dbReference type="Proteomes" id="UP000266172">
    <property type="component" value="Unassembled WGS sequence"/>
</dbReference>
<accession>A0A395V8K7</accession>
<dbReference type="PANTHER" id="PTHR40599">
    <property type="entry name" value="[CITRATE [PRO-3S]-LYASE] LIGASE"/>
    <property type="match status" value="1"/>
</dbReference>
<evidence type="ECO:0000259" key="3">
    <source>
        <dbReference type="SMART" id="SM00764"/>
    </source>
</evidence>
<keyword evidence="2" id="KW-0067">ATP-binding</keyword>
<dbReference type="PANTHER" id="PTHR40599:SF1">
    <property type="entry name" value="[CITRATE [PRO-3S]-LYASE] LIGASE"/>
    <property type="match status" value="1"/>
</dbReference>